<dbReference type="InterPro" id="IPR035965">
    <property type="entry name" value="PAS-like_dom_sf"/>
</dbReference>
<name>A0ABV7T777_9GAMM</name>
<evidence type="ECO:0000259" key="12">
    <source>
        <dbReference type="PROSITE" id="PS50110"/>
    </source>
</evidence>
<dbReference type="SUPFAM" id="SSF55785">
    <property type="entry name" value="PYP-like sensor domain (PAS domain)"/>
    <property type="match status" value="2"/>
</dbReference>
<dbReference type="InterPro" id="IPR000014">
    <property type="entry name" value="PAS"/>
</dbReference>
<evidence type="ECO:0000313" key="15">
    <source>
        <dbReference type="EMBL" id="MFC3608776.1"/>
    </source>
</evidence>
<dbReference type="SMART" id="SM00387">
    <property type="entry name" value="HATPase_c"/>
    <property type="match status" value="1"/>
</dbReference>
<accession>A0ABV7T777</accession>
<dbReference type="Pfam" id="PF08448">
    <property type="entry name" value="PAS_4"/>
    <property type="match status" value="1"/>
</dbReference>
<comment type="catalytic activity">
    <reaction evidence="1">
        <text>ATP + protein L-histidine = ADP + protein N-phospho-L-histidine.</text>
        <dbReference type="EC" id="2.7.13.3"/>
    </reaction>
</comment>
<dbReference type="Pfam" id="PF00072">
    <property type="entry name" value="Response_reg"/>
    <property type="match status" value="2"/>
</dbReference>
<sequence>MPGNDHISLLLIEDSPHDVELVLAVLERSGYSLDVQVMHDRANVVSALSRQSFDLIVSDFILPGFSGAQALEIARQLAPETPFLFLSGVFGEQHAVEMMRLGAVDYVLKQNMSLLPQAVGRAVSEVRERRERRRVTDELHRVEARARLAIDAANLGTWEFDPRSGELILDERSQAMFAFTPTTPVTLRKLAARCHPSDRRLIRSALRQAMSPDGRDGYHVEFRVRLADGPERWLSSRGRAFVKDGTCLQFVGVLADVTEQRLAAEALERLNETLGERVERRTRERDRTWELSRDLLAVVDYETRPVALNPAWEEALCWPRRELMQRSMLALLHPDDVASTRQDLQRLRQGKLTTRFINRLRHADGSYRSISWGAVPDEDKLYIVGRDITSEIAVIDELAQTNRQLLEQIDERERVEATLQQMQRLEAVGQLTAGVAHDFNNLLTIILINATFLGRDLEKGVDREKMAGRLHNIRDAGERGARLTNQLLAFSRRQQLTPEPVNLNDTLVGMLDLLKSTLGGGVWVETDTADALWPALVDPTQIELIILNLAINARDAMGSGGTLRLATANQRITAAAQRAEEPEPGEYVVLIVEDTGSGMSDEVLAKAFEPFFTTKEIGKGSGLGLAQVFGFAKQSGGGAAIETKLGVGTTVKVYLPRALLREALATSSRPRGPDAEHGSLTARVLLVDDDPNVREVTAAMLDQLGYEVLVADSGPNALVSLERGAEVDLLLADFAMPGMNGGELASLVNARFPDLPVVFVTGYAELGRLNAGETLIVQKPFTEELLDDTLRQAIGRARCLGEM</sequence>
<dbReference type="PROSITE" id="PS50112">
    <property type="entry name" value="PAS"/>
    <property type="match status" value="1"/>
</dbReference>
<dbReference type="InterPro" id="IPR005467">
    <property type="entry name" value="His_kinase_dom"/>
</dbReference>
<dbReference type="InterPro" id="IPR013655">
    <property type="entry name" value="PAS_fold_3"/>
</dbReference>
<organism evidence="15 16">
    <name type="scientific">Stutzerimonas tarimensis</name>
    <dbReference type="NCBI Taxonomy" id="1507735"/>
    <lineage>
        <taxon>Bacteria</taxon>
        <taxon>Pseudomonadati</taxon>
        <taxon>Pseudomonadota</taxon>
        <taxon>Gammaproteobacteria</taxon>
        <taxon>Pseudomonadales</taxon>
        <taxon>Pseudomonadaceae</taxon>
        <taxon>Stutzerimonas</taxon>
    </lineage>
</organism>
<feature type="coiled-coil region" evidence="10">
    <location>
        <begin position="395"/>
        <end position="425"/>
    </location>
</feature>
<feature type="domain" description="PAC" evidence="14">
    <location>
        <begin position="218"/>
        <end position="269"/>
    </location>
</feature>
<dbReference type="SMART" id="SM00388">
    <property type="entry name" value="HisKA"/>
    <property type="match status" value="1"/>
</dbReference>
<dbReference type="CDD" id="cd00082">
    <property type="entry name" value="HisKA"/>
    <property type="match status" value="1"/>
</dbReference>
<keyword evidence="4" id="KW-0808">Transferase</keyword>
<dbReference type="Gene3D" id="1.10.287.130">
    <property type="match status" value="1"/>
</dbReference>
<dbReference type="Pfam" id="PF08447">
    <property type="entry name" value="PAS_3"/>
    <property type="match status" value="1"/>
</dbReference>
<dbReference type="PROSITE" id="PS50110">
    <property type="entry name" value="RESPONSE_REGULATORY"/>
    <property type="match status" value="2"/>
</dbReference>
<dbReference type="InterPro" id="IPR011006">
    <property type="entry name" value="CheY-like_superfamily"/>
</dbReference>
<dbReference type="InterPro" id="IPR004358">
    <property type="entry name" value="Sig_transdc_His_kin-like_C"/>
</dbReference>
<evidence type="ECO:0000256" key="3">
    <source>
        <dbReference type="ARBA" id="ARBA00022553"/>
    </source>
</evidence>
<dbReference type="Pfam" id="PF02518">
    <property type="entry name" value="HATPase_c"/>
    <property type="match status" value="1"/>
</dbReference>
<dbReference type="InterPro" id="IPR000700">
    <property type="entry name" value="PAS-assoc_C"/>
</dbReference>
<dbReference type="PANTHER" id="PTHR43065">
    <property type="entry name" value="SENSOR HISTIDINE KINASE"/>
    <property type="match status" value="1"/>
</dbReference>
<evidence type="ECO:0000256" key="4">
    <source>
        <dbReference type="ARBA" id="ARBA00022679"/>
    </source>
</evidence>
<gene>
    <name evidence="15" type="ORF">ACFOMF_13390</name>
</gene>
<dbReference type="SMART" id="SM00091">
    <property type="entry name" value="PAS"/>
    <property type="match status" value="2"/>
</dbReference>
<evidence type="ECO:0000256" key="5">
    <source>
        <dbReference type="ARBA" id="ARBA00022741"/>
    </source>
</evidence>
<dbReference type="InterPro" id="IPR001610">
    <property type="entry name" value="PAC"/>
</dbReference>
<dbReference type="InterPro" id="IPR036097">
    <property type="entry name" value="HisK_dim/P_sf"/>
</dbReference>
<dbReference type="InterPro" id="IPR003594">
    <property type="entry name" value="HATPase_dom"/>
</dbReference>
<dbReference type="EC" id="2.7.13.3" evidence="2"/>
<evidence type="ECO:0000256" key="10">
    <source>
        <dbReference type="SAM" id="Coils"/>
    </source>
</evidence>
<evidence type="ECO:0000259" key="13">
    <source>
        <dbReference type="PROSITE" id="PS50112"/>
    </source>
</evidence>
<feature type="modified residue" description="4-aspartylphosphate" evidence="9">
    <location>
        <position position="733"/>
    </location>
</feature>
<keyword evidence="3 9" id="KW-0597">Phosphoprotein</keyword>
<feature type="domain" description="Response regulatory" evidence="12">
    <location>
        <begin position="683"/>
        <end position="794"/>
    </location>
</feature>
<dbReference type="PANTHER" id="PTHR43065:SF46">
    <property type="entry name" value="C4-DICARBOXYLATE TRANSPORT SENSOR PROTEIN DCTB"/>
    <property type="match status" value="1"/>
</dbReference>
<dbReference type="Pfam" id="PF00512">
    <property type="entry name" value="HisKA"/>
    <property type="match status" value="1"/>
</dbReference>
<keyword evidence="8" id="KW-0902">Two-component regulatory system</keyword>
<dbReference type="Gene3D" id="3.40.50.2300">
    <property type="match status" value="2"/>
</dbReference>
<feature type="domain" description="Response regulatory" evidence="12">
    <location>
        <begin position="8"/>
        <end position="124"/>
    </location>
</feature>
<evidence type="ECO:0000256" key="2">
    <source>
        <dbReference type="ARBA" id="ARBA00012438"/>
    </source>
</evidence>
<dbReference type="EMBL" id="JBHRXZ010000022">
    <property type="protein sequence ID" value="MFC3608776.1"/>
    <property type="molecule type" value="Genomic_DNA"/>
</dbReference>
<dbReference type="Gene3D" id="3.30.565.10">
    <property type="entry name" value="Histidine kinase-like ATPase, C-terminal domain"/>
    <property type="match status" value="1"/>
</dbReference>
<dbReference type="InterPro" id="IPR001789">
    <property type="entry name" value="Sig_transdc_resp-reg_receiver"/>
</dbReference>
<keyword evidence="7" id="KW-0067">ATP-binding</keyword>
<proteinExistence type="predicted"/>
<protein>
    <recommendedName>
        <fullName evidence="2">histidine kinase</fullName>
        <ecNumber evidence="2">2.7.13.3</ecNumber>
    </recommendedName>
</protein>
<dbReference type="CDD" id="cd00156">
    <property type="entry name" value="REC"/>
    <property type="match status" value="1"/>
</dbReference>
<evidence type="ECO:0000259" key="14">
    <source>
        <dbReference type="PROSITE" id="PS50113"/>
    </source>
</evidence>
<dbReference type="InterPro" id="IPR036890">
    <property type="entry name" value="HATPase_C_sf"/>
</dbReference>
<feature type="domain" description="Histidine kinase" evidence="11">
    <location>
        <begin position="434"/>
        <end position="659"/>
    </location>
</feature>
<keyword evidence="16" id="KW-1185">Reference proteome</keyword>
<evidence type="ECO:0000256" key="8">
    <source>
        <dbReference type="ARBA" id="ARBA00023012"/>
    </source>
</evidence>
<dbReference type="SMART" id="SM00086">
    <property type="entry name" value="PAC"/>
    <property type="match status" value="2"/>
</dbReference>
<dbReference type="PROSITE" id="PS50113">
    <property type="entry name" value="PAC"/>
    <property type="match status" value="1"/>
</dbReference>
<dbReference type="InterPro" id="IPR013656">
    <property type="entry name" value="PAS_4"/>
</dbReference>
<dbReference type="SUPFAM" id="SSF55874">
    <property type="entry name" value="ATPase domain of HSP90 chaperone/DNA topoisomerase II/histidine kinase"/>
    <property type="match status" value="1"/>
</dbReference>
<keyword evidence="5" id="KW-0547">Nucleotide-binding</keyword>
<reference evidence="16" key="1">
    <citation type="journal article" date="2019" name="Int. J. Syst. Evol. Microbiol.">
        <title>The Global Catalogue of Microorganisms (GCM) 10K type strain sequencing project: providing services to taxonomists for standard genome sequencing and annotation.</title>
        <authorList>
            <consortium name="The Broad Institute Genomics Platform"/>
            <consortium name="The Broad Institute Genome Sequencing Center for Infectious Disease"/>
            <person name="Wu L."/>
            <person name="Ma J."/>
        </authorList>
    </citation>
    <scope>NUCLEOTIDE SEQUENCE [LARGE SCALE GENOMIC DNA]</scope>
    <source>
        <strain evidence="16">KCTC 42447</strain>
    </source>
</reference>
<dbReference type="SUPFAM" id="SSF52172">
    <property type="entry name" value="CheY-like"/>
    <property type="match status" value="2"/>
</dbReference>
<dbReference type="PROSITE" id="PS50109">
    <property type="entry name" value="HIS_KIN"/>
    <property type="match status" value="1"/>
</dbReference>
<dbReference type="SMART" id="SM00448">
    <property type="entry name" value="REC"/>
    <property type="match status" value="2"/>
</dbReference>
<evidence type="ECO:0000256" key="1">
    <source>
        <dbReference type="ARBA" id="ARBA00000085"/>
    </source>
</evidence>
<dbReference type="Gene3D" id="3.30.450.20">
    <property type="entry name" value="PAS domain"/>
    <property type="match status" value="2"/>
</dbReference>
<keyword evidence="6" id="KW-0418">Kinase</keyword>
<dbReference type="InterPro" id="IPR003661">
    <property type="entry name" value="HisK_dim/P_dom"/>
</dbReference>
<dbReference type="SUPFAM" id="SSF47384">
    <property type="entry name" value="Homodimeric domain of signal transducing histidine kinase"/>
    <property type="match status" value="1"/>
</dbReference>
<dbReference type="RefSeq" id="WP_386365618.1">
    <property type="nucleotide sequence ID" value="NZ_JBHRXZ010000022.1"/>
</dbReference>
<keyword evidence="10" id="KW-0175">Coiled coil</keyword>
<dbReference type="PRINTS" id="PR00344">
    <property type="entry name" value="BCTRLSENSOR"/>
</dbReference>
<evidence type="ECO:0000313" key="16">
    <source>
        <dbReference type="Proteomes" id="UP001595630"/>
    </source>
</evidence>
<dbReference type="CDD" id="cd00130">
    <property type="entry name" value="PAS"/>
    <property type="match status" value="2"/>
</dbReference>
<evidence type="ECO:0000256" key="9">
    <source>
        <dbReference type="PROSITE-ProRule" id="PRU00169"/>
    </source>
</evidence>
<feature type="modified residue" description="4-aspartylphosphate" evidence="9">
    <location>
        <position position="59"/>
    </location>
</feature>
<evidence type="ECO:0000259" key="11">
    <source>
        <dbReference type="PROSITE" id="PS50109"/>
    </source>
</evidence>
<dbReference type="Proteomes" id="UP001595630">
    <property type="component" value="Unassembled WGS sequence"/>
</dbReference>
<dbReference type="NCBIfam" id="TIGR00229">
    <property type="entry name" value="sensory_box"/>
    <property type="match status" value="1"/>
</dbReference>
<comment type="caution">
    <text evidence="15">The sequence shown here is derived from an EMBL/GenBank/DDBJ whole genome shotgun (WGS) entry which is preliminary data.</text>
</comment>
<feature type="domain" description="PAS" evidence="13">
    <location>
        <begin position="296"/>
        <end position="351"/>
    </location>
</feature>
<evidence type="ECO:0000256" key="7">
    <source>
        <dbReference type="ARBA" id="ARBA00022840"/>
    </source>
</evidence>
<evidence type="ECO:0000256" key="6">
    <source>
        <dbReference type="ARBA" id="ARBA00022777"/>
    </source>
</evidence>